<keyword evidence="2" id="KW-1185">Reference proteome</keyword>
<sequence length="416" mass="46042">MERKKPIIDRLPSSISGKKPISGRSLTAFRLPPPLSSAAFPVIFVLHWLRRSALASEFPCYALRQAPSSAMVLAPLAKLSNPNDHAPGSALETHFKASSSPSREAACLRFCEDGMPTPSQRPATLQACNFFLLFFEPCCLLEDFHGTQCLASHFIICPDVHDGVEIRVRNAHRHLLVINWTSQQNLPLKEKLGHVICLRKTRSQLPSRVPEVGFFPILDLQDKLSSEKGHEVPGVKKFCMAGRWKACRKRIAPARLSWLQAAGEEETNEKAKQFYKTSTFSGAGSQGSGRFSSCQIAATIILKNNLSTSTLPNSKVRTVIVRKLDLIMELVRLIWEREVDVMDAGLRCLMRLIGKDLPISLSLPSLMRIVRVETVKAGVVSALVTVMTTKRDEIPTTVAEKTMQVMETDVGCGEGK</sequence>
<evidence type="ECO:0000313" key="2">
    <source>
        <dbReference type="Proteomes" id="UP001412067"/>
    </source>
</evidence>
<organism evidence="1 2">
    <name type="scientific">Platanthera guangdongensis</name>
    <dbReference type="NCBI Taxonomy" id="2320717"/>
    <lineage>
        <taxon>Eukaryota</taxon>
        <taxon>Viridiplantae</taxon>
        <taxon>Streptophyta</taxon>
        <taxon>Embryophyta</taxon>
        <taxon>Tracheophyta</taxon>
        <taxon>Spermatophyta</taxon>
        <taxon>Magnoliopsida</taxon>
        <taxon>Liliopsida</taxon>
        <taxon>Asparagales</taxon>
        <taxon>Orchidaceae</taxon>
        <taxon>Orchidoideae</taxon>
        <taxon>Orchideae</taxon>
        <taxon>Orchidinae</taxon>
        <taxon>Platanthera</taxon>
    </lineage>
</organism>
<evidence type="ECO:0000313" key="1">
    <source>
        <dbReference type="EMBL" id="KAK8943810.1"/>
    </source>
</evidence>
<proteinExistence type="predicted"/>
<gene>
    <name evidence="1" type="ORF">KSP40_PGU007432</name>
</gene>
<dbReference type="EMBL" id="JBBWWR010000018">
    <property type="protein sequence ID" value="KAK8943810.1"/>
    <property type="molecule type" value="Genomic_DNA"/>
</dbReference>
<protein>
    <submittedName>
        <fullName evidence="1">Uncharacterized protein</fullName>
    </submittedName>
</protein>
<accession>A0ABR2LL08</accession>
<comment type="caution">
    <text evidence="1">The sequence shown here is derived from an EMBL/GenBank/DDBJ whole genome shotgun (WGS) entry which is preliminary data.</text>
</comment>
<name>A0ABR2LL08_9ASPA</name>
<reference evidence="1 2" key="1">
    <citation type="journal article" date="2022" name="Nat. Plants">
        <title>Genomes of leafy and leafless Platanthera orchids illuminate the evolution of mycoheterotrophy.</title>
        <authorList>
            <person name="Li M.H."/>
            <person name="Liu K.W."/>
            <person name="Li Z."/>
            <person name="Lu H.C."/>
            <person name="Ye Q.L."/>
            <person name="Zhang D."/>
            <person name="Wang J.Y."/>
            <person name="Li Y.F."/>
            <person name="Zhong Z.M."/>
            <person name="Liu X."/>
            <person name="Yu X."/>
            <person name="Liu D.K."/>
            <person name="Tu X.D."/>
            <person name="Liu B."/>
            <person name="Hao Y."/>
            <person name="Liao X.Y."/>
            <person name="Jiang Y.T."/>
            <person name="Sun W.H."/>
            <person name="Chen J."/>
            <person name="Chen Y.Q."/>
            <person name="Ai Y."/>
            <person name="Zhai J.W."/>
            <person name="Wu S.S."/>
            <person name="Zhou Z."/>
            <person name="Hsiao Y.Y."/>
            <person name="Wu W.L."/>
            <person name="Chen Y.Y."/>
            <person name="Lin Y.F."/>
            <person name="Hsu J.L."/>
            <person name="Li C.Y."/>
            <person name="Wang Z.W."/>
            <person name="Zhao X."/>
            <person name="Zhong W.Y."/>
            <person name="Ma X.K."/>
            <person name="Ma L."/>
            <person name="Huang J."/>
            <person name="Chen G.Z."/>
            <person name="Huang M.Z."/>
            <person name="Huang L."/>
            <person name="Peng D.H."/>
            <person name="Luo Y.B."/>
            <person name="Zou S.Q."/>
            <person name="Chen S.P."/>
            <person name="Lan S."/>
            <person name="Tsai W.C."/>
            <person name="Van de Peer Y."/>
            <person name="Liu Z.J."/>
        </authorList>
    </citation>
    <scope>NUCLEOTIDE SEQUENCE [LARGE SCALE GENOMIC DNA]</scope>
    <source>
        <strain evidence="1">Lor288</strain>
    </source>
</reference>
<dbReference type="Proteomes" id="UP001412067">
    <property type="component" value="Unassembled WGS sequence"/>
</dbReference>